<dbReference type="PANTHER" id="PTHR41523:SF8">
    <property type="entry name" value="ETHYLENE RESPONSE SENSOR PROTEIN"/>
    <property type="match status" value="1"/>
</dbReference>
<dbReference type="Pfam" id="PF13181">
    <property type="entry name" value="TPR_8"/>
    <property type="match status" value="1"/>
</dbReference>
<dbReference type="GO" id="GO:0005524">
    <property type="term" value="F:ATP binding"/>
    <property type="evidence" value="ECO:0007669"/>
    <property type="project" value="UniProtKB-KW"/>
</dbReference>
<keyword evidence="8" id="KW-0802">TPR repeat</keyword>
<evidence type="ECO:0000256" key="2">
    <source>
        <dbReference type="ARBA" id="ARBA00012438"/>
    </source>
</evidence>
<dbReference type="PANTHER" id="PTHR41523">
    <property type="entry name" value="TWO-COMPONENT SYSTEM SENSOR PROTEIN"/>
    <property type="match status" value="1"/>
</dbReference>
<dbReference type="Proteomes" id="UP000190166">
    <property type="component" value="Unassembled WGS sequence"/>
</dbReference>
<evidence type="ECO:0000259" key="9">
    <source>
        <dbReference type="SMART" id="SM00387"/>
    </source>
</evidence>
<dbReference type="InterPro" id="IPR011990">
    <property type="entry name" value="TPR-like_helical_dom_sf"/>
</dbReference>
<accession>A0A1T5N606</accession>
<evidence type="ECO:0000313" key="10">
    <source>
        <dbReference type="EMBL" id="SKC95895.1"/>
    </source>
</evidence>
<keyword evidence="6 10" id="KW-0418">Kinase</keyword>
<keyword evidence="5" id="KW-0547">Nucleotide-binding</keyword>
<evidence type="ECO:0000256" key="3">
    <source>
        <dbReference type="ARBA" id="ARBA00022553"/>
    </source>
</evidence>
<keyword evidence="7" id="KW-0067">ATP-binding</keyword>
<gene>
    <name evidence="10" type="ORF">SAMN05660461_0553</name>
</gene>
<reference evidence="10 11" key="1">
    <citation type="submission" date="2017-02" db="EMBL/GenBank/DDBJ databases">
        <authorList>
            <person name="Peterson S.W."/>
        </authorList>
    </citation>
    <scope>NUCLEOTIDE SEQUENCE [LARGE SCALE GENOMIC DNA]</scope>
    <source>
        <strain evidence="10 11">DSM 18108</strain>
    </source>
</reference>
<dbReference type="InterPro" id="IPR036890">
    <property type="entry name" value="HATPase_C_sf"/>
</dbReference>
<keyword evidence="3" id="KW-0597">Phosphoprotein</keyword>
<feature type="domain" description="Histidine kinase/HSP90-like ATPase" evidence="9">
    <location>
        <begin position="648"/>
        <end position="748"/>
    </location>
</feature>
<dbReference type="GO" id="GO:0004673">
    <property type="term" value="F:protein histidine kinase activity"/>
    <property type="evidence" value="ECO:0007669"/>
    <property type="project" value="UniProtKB-EC"/>
</dbReference>
<dbReference type="PROSITE" id="PS50005">
    <property type="entry name" value="TPR"/>
    <property type="match status" value="1"/>
</dbReference>
<dbReference type="Pfam" id="PF02518">
    <property type="entry name" value="HATPase_c"/>
    <property type="match status" value="1"/>
</dbReference>
<dbReference type="Gene3D" id="3.30.565.10">
    <property type="entry name" value="Histidine kinase-like ATPase, C-terminal domain"/>
    <property type="match status" value="1"/>
</dbReference>
<dbReference type="STRING" id="393003.SAMN05660461_0553"/>
<dbReference type="InterPro" id="IPR011495">
    <property type="entry name" value="Sig_transdc_His_kin_sub2_dim/P"/>
</dbReference>
<keyword evidence="11" id="KW-1185">Reference proteome</keyword>
<dbReference type="RefSeq" id="WP_079467881.1">
    <property type="nucleotide sequence ID" value="NZ_FUZZ01000001.1"/>
</dbReference>
<dbReference type="Gene3D" id="1.25.40.10">
    <property type="entry name" value="Tetratricopeptide repeat domain"/>
    <property type="match status" value="1"/>
</dbReference>
<evidence type="ECO:0000256" key="6">
    <source>
        <dbReference type="ARBA" id="ARBA00022777"/>
    </source>
</evidence>
<dbReference type="SUPFAM" id="SSF55874">
    <property type="entry name" value="ATPase domain of HSP90 chaperone/DNA topoisomerase II/histidine kinase"/>
    <property type="match status" value="1"/>
</dbReference>
<protein>
    <recommendedName>
        <fullName evidence="2">histidine kinase</fullName>
        <ecNumber evidence="2">2.7.13.3</ecNumber>
    </recommendedName>
</protein>
<keyword evidence="4" id="KW-0808">Transferase</keyword>
<evidence type="ECO:0000256" key="8">
    <source>
        <dbReference type="PROSITE-ProRule" id="PRU00339"/>
    </source>
</evidence>
<dbReference type="InterPro" id="IPR003594">
    <property type="entry name" value="HATPase_dom"/>
</dbReference>
<dbReference type="SUPFAM" id="SSF48452">
    <property type="entry name" value="TPR-like"/>
    <property type="match status" value="2"/>
</dbReference>
<dbReference type="InterPro" id="IPR019734">
    <property type="entry name" value="TPR_rpt"/>
</dbReference>
<proteinExistence type="predicted"/>
<evidence type="ECO:0000256" key="4">
    <source>
        <dbReference type="ARBA" id="ARBA00022679"/>
    </source>
</evidence>
<evidence type="ECO:0000256" key="7">
    <source>
        <dbReference type="ARBA" id="ARBA00022840"/>
    </source>
</evidence>
<dbReference type="Gene3D" id="3.30.450.20">
    <property type="entry name" value="PAS domain"/>
    <property type="match status" value="1"/>
</dbReference>
<organism evidence="10 11">
    <name type="scientific">Chitinophaga ginsengisegetis</name>
    <dbReference type="NCBI Taxonomy" id="393003"/>
    <lineage>
        <taxon>Bacteria</taxon>
        <taxon>Pseudomonadati</taxon>
        <taxon>Bacteroidota</taxon>
        <taxon>Chitinophagia</taxon>
        <taxon>Chitinophagales</taxon>
        <taxon>Chitinophagaceae</taxon>
        <taxon>Chitinophaga</taxon>
    </lineage>
</organism>
<dbReference type="Pfam" id="PF07568">
    <property type="entry name" value="HisKA_2"/>
    <property type="match status" value="1"/>
</dbReference>
<evidence type="ECO:0000313" key="11">
    <source>
        <dbReference type="Proteomes" id="UP000190166"/>
    </source>
</evidence>
<evidence type="ECO:0000256" key="1">
    <source>
        <dbReference type="ARBA" id="ARBA00000085"/>
    </source>
</evidence>
<name>A0A1T5N606_9BACT</name>
<dbReference type="EC" id="2.7.13.3" evidence="2"/>
<feature type="repeat" description="TPR" evidence="8">
    <location>
        <begin position="255"/>
        <end position="288"/>
    </location>
</feature>
<evidence type="ECO:0000256" key="5">
    <source>
        <dbReference type="ARBA" id="ARBA00022741"/>
    </source>
</evidence>
<comment type="catalytic activity">
    <reaction evidence="1">
        <text>ATP + protein L-histidine = ADP + protein N-phospho-L-histidine.</text>
        <dbReference type="EC" id="2.7.13.3"/>
    </reaction>
</comment>
<dbReference type="EMBL" id="FUZZ01000001">
    <property type="protein sequence ID" value="SKC95895.1"/>
    <property type="molecule type" value="Genomic_DNA"/>
</dbReference>
<sequence>MRKGVPGKIWIWMAIGLAVILPVMAGAQSAGPERIGRLVQGSKGDTSTITAWMKMGESFLDRPESLDSDMKMAFHIAGQMETLSNELKYPVGLGLSKLLLAKAYRESGRAAEGRKVSEEAVRLLSAYGTPALKAQAILELGGTYSNSTEDLPTKISLYRQGIGIYQSLGDSLSAAKLNEFVGELLQLNGQFTQSLEVLTGALAVYRQTGFPRLQGIYSLIGETHHELNNFAQSLQYNLLAVEAGEKLKDTGPLMSTVYNRVGLNYYSIKYYDQAIDYFNKALVLARSNRDTPTIKNMLINIADACRNKGMYRRSLDTLFVSAQYGLLANEKERMLEPMIYMKDYVALMEFDKADHHFRKLVSAYQHYQVPDRNSQLLRLAIVYYLQAVGRFTETIPYLRTYTHYNNSVPLALVRQVEGEYLLYRTDSAMGNLSSAISHFRQYKVLSDSLTSVAQAKQLAMLQLQFETRQKDKNIEFLTQKSELQEVLLQNEKVSRNAFAAGVAMLVLFSALMYNRYRLKKRSNLELEGKQKEINDQNEVLKKVVEEKEWLLKEVHHRVKNNLQIVISLLNTQSEFLDNVDAITAIRNSQHRMYAMSLIHQRLYQVDNLGKIDMKWYIGELIGYMKESFEKTDRISFTTETDPLLLDAVQAVPIGLIINEAVSNSIKYAFPADHRGNIRVSLKSAGEAGCLLLISDDGIGFSQEQDPQHTQSLGMSLMHGLSGQLDGSFNISSAAGRGVNIRLFFQCRTLGAITVKTSAG</sequence>
<dbReference type="SMART" id="SM00387">
    <property type="entry name" value="HATPase_c"/>
    <property type="match status" value="1"/>
</dbReference>
<dbReference type="AlphaFoldDB" id="A0A1T5N606"/>